<evidence type="ECO:0000256" key="1">
    <source>
        <dbReference type="SAM" id="Coils"/>
    </source>
</evidence>
<name>A0ABX5B543_9SPIR</name>
<comment type="caution">
    <text evidence="3">The sequence shown here is derived from an EMBL/GenBank/DDBJ whole genome shotgun (WGS) entry which is preliminary data.</text>
</comment>
<feature type="transmembrane region" description="Helical" evidence="2">
    <location>
        <begin position="407"/>
        <end position="427"/>
    </location>
</feature>
<feature type="coiled-coil region" evidence="1">
    <location>
        <begin position="236"/>
        <end position="285"/>
    </location>
</feature>
<sequence length="667" mass="78333">MFFTNKNFYQKQKEIFIAFLKRAVNFVPSVLVGIFILVISSNLYGRENSTIGIVAIFICAFMRDSFTVWSFPAVAFRVLLLGLLATIAEQNIILVISLNFIVPFLIVFLLSDDFVPRNYFIYGFAYVIFQAYNIPISNIHLRMEAILTSLLIVFIFLVINKFITKHKVSNSLAYRSIKLINKKLMLLYNKTCSLNRKDEIFSIVNEYTSAIYVDSLKRHGIMNNRNINHFEMVLFLEDINQLIQREYQNIDKLTDNDCEYFKHLYNILEKIANLLKHDISKHEKEYNSVMNAMQYFNDNYSLSNEKSNYEWIYAIKKLKDILSNMFQNNKDDLEIEKLLNLKFIRLKKEFNINKSHFRFSLKMGIVMCISFTIRYFLPDEIAVRGYWLPILSYIMIYPFYEEQQVNLKINILGNFIGVFIFAAVFKYMPYEMIIPSIGICFVLSFASINDFLKKIYGTISALISSFPYMPKLMSASSRAGFIIIAVLIVWVFDNFLIKTESHKGMVDKISELIEMDTIILNQIKKAINNEETSPYLYECLLKAYMIKNNIIIHEKNQTRYKGTPITDSLIESNRKFIVEAEQIIFLMKKYNRPEDKHNMLIFIEYIAGILENSAKLFKNEIIEFNSGENKKKEIIKNNSYIFYRLENCFNSINEINNSIKNNIDNIF</sequence>
<dbReference type="RefSeq" id="WP_104618276.1">
    <property type="nucleotide sequence ID" value="NZ_JJMJ01000075.1"/>
</dbReference>
<feature type="transmembrane region" description="Helical" evidence="2">
    <location>
        <begin position="472"/>
        <end position="492"/>
    </location>
</feature>
<feature type="transmembrane region" description="Helical" evidence="2">
    <location>
        <begin position="26"/>
        <end position="45"/>
    </location>
</feature>
<dbReference type="EMBL" id="JJMJ01000075">
    <property type="protein sequence ID" value="PPS22378.1"/>
    <property type="molecule type" value="Genomic_DNA"/>
</dbReference>
<feature type="transmembrane region" description="Helical" evidence="2">
    <location>
        <begin position="92"/>
        <end position="110"/>
    </location>
</feature>
<reference evidence="3 4" key="1">
    <citation type="submission" date="2014-04" db="EMBL/GenBank/DDBJ databases">
        <title>Whole genome sequence of 'Brachyspira hampsonii' D13-03603F2.</title>
        <authorList>
            <person name="Patterson A.H."/>
            <person name="Chaban B."/>
            <person name="Fernando C."/>
            <person name="Harding J.C."/>
            <person name="Hill J.E."/>
        </authorList>
    </citation>
    <scope>NUCLEOTIDE SEQUENCE [LARGE SCALE GENOMIC DNA]</scope>
    <source>
        <strain evidence="3 4">D13-03603F2</strain>
    </source>
</reference>
<organism evidence="3 4">
    <name type="scientific">Brachyspira murdochii</name>
    <dbReference type="NCBI Taxonomy" id="84378"/>
    <lineage>
        <taxon>Bacteria</taxon>
        <taxon>Pseudomonadati</taxon>
        <taxon>Spirochaetota</taxon>
        <taxon>Spirochaetia</taxon>
        <taxon>Brachyspirales</taxon>
        <taxon>Brachyspiraceae</taxon>
        <taxon>Brachyspira</taxon>
    </lineage>
</organism>
<keyword evidence="2" id="KW-0812">Transmembrane</keyword>
<evidence type="ECO:0008006" key="5">
    <source>
        <dbReference type="Google" id="ProtNLM"/>
    </source>
</evidence>
<dbReference type="Proteomes" id="UP000238924">
    <property type="component" value="Unassembled WGS sequence"/>
</dbReference>
<accession>A0ABX5B543</accession>
<evidence type="ECO:0000313" key="3">
    <source>
        <dbReference type="EMBL" id="PPS22378.1"/>
    </source>
</evidence>
<evidence type="ECO:0000313" key="4">
    <source>
        <dbReference type="Proteomes" id="UP000238924"/>
    </source>
</evidence>
<keyword evidence="2" id="KW-1133">Transmembrane helix</keyword>
<keyword evidence="1" id="KW-0175">Coiled coil</keyword>
<protein>
    <recommendedName>
        <fullName evidence="5">FUSC family protein</fullName>
    </recommendedName>
</protein>
<feature type="transmembrane region" description="Helical" evidence="2">
    <location>
        <begin position="359"/>
        <end position="377"/>
    </location>
</feature>
<keyword evidence="2" id="KW-0472">Membrane</keyword>
<keyword evidence="4" id="KW-1185">Reference proteome</keyword>
<feature type="transmembrane region" description="Helical" evidence="2">
    <location>
        <begin position="145"/>
        <end position="163"/>
    </location>
</feature>
<proteinExistence type="predicted"/>
<feature type="transmembrane region" description="Helical" evidence="2">
    <location>
        <begin position="383"/>
        <end position="400"/>
    </location>
</feature>
<gene>
    <name evidence="3" type="ORF">DJ52_05245</name>
</gene>
<evidence type="ECO:0000256" key="2">
    <source>
        <dbReference type="SAM" id="Phobius"/>
    </source>
</evidence>
<feature type="transmembrane region" description="Helical" evidence="2">
    <location>
        <begin position="119"/>
        <end position="139"/>
    </location>
</feature>
<feature type="transmembrane region" description="Helical" evidence="2">
    <location>
        <begin position="66"/>
        <end position="86"/>
    </location>
</feature>